<dbReference type="EMBL" id="BMNG01000001">
    <property type="protein sequence ID" value="GGO35689.1"/>
    <property type="molecule type" value="Genomic_DNA"/>
</dbReference>
<dbReference type="Gene3D" id="2.30.30.40">
    <property type="entry name" value="SH3 Domains"/>
    <property type="match status" value="1"/>
</dbReference>
<comment type="caution">
    <text evidence="3">The sequence shown here is derived from an EMBL/GenBank/DDBJ whole genome shotgun (WGS) entry which is preliminary data.</text>
</comment>
<evidence type="ECO:0000259" key="2">
    <source>
        <dbReference type="PROSITE" id="PS51781"/>
    </source>
</evidence>
<reference evidence="4" key="1">
    <citation type="journal article" date="2019" name="Int. J. Syst. Evol. Microbiol.">
        <title>The Global Catalogue of Microorganisms (GCM) 10K type strain sequencing project: providing services to taxonomists for standard genome sequencing and annotation.</title>
        <authorList>
            <consortium name="The Broad Institute Genomics Platform"/>
            <consortium name="The Broad Institute Genome Sequencing Center for Infectious Disease"/>
            <person name="Wu L."/>
            <person name="Ma J."/>
        </authorList>
    </citation>
    <scope>NUCLEOTIDE SEQUENCE [LARGE SCALE GENOMIC DNA]</scope>
    <source>
        <strain evidence="4">CGMCC 4.7349</strain>
    </source>
</reference>
<dbReference type="Pfam" id="PF08239">
    <property type="entry name" value="SH3_3"/>
    <property type="match status" value="1"/>
</dbReference>
<dbReference type="Proteomes" id="UP000656881">
    <property type="component" value="Unassembled WGS sequence"/>
</dbReference>
<organism evidence="3 4">
    <name type="scientific">Streptomyces lasiicapitis</name>
    <dbReference type="NCBI Taxonomy" id="1923961"/>
    <lineage>
        <taxon>Bacteria</taxon>
        <taxon>Bacillati</taxon>
        <taxon>Actinomycetota</taxon>
        <taxon>Actinomycetes</taxon>
        <taxon>Kitasatosporales</taxon>
        <taxon>Streptomycetaceae</taxon>
        <taxon>Streptomyces</taxon>
    </lineage>
</organism>
<sequence length="146" mass="14925">MASKTVVGRVLFTLALALSVGMVGVSAASAAPPPAAPPPAAAPVKAAPSMPIPGPGGLVQTYSAGSDGRLSYGEIAAATVNGLRVRSGPGTGYTALGLLGKGDKVRLIGARQDKRGQIWHRVVLRHSSDYGLPRGYRGWVTASYLY</sequence>
<evidence type="ECO:0000313" key="4">
    <source>
        <dbReference type="Proteomes" id="UP000656881"/>
    </source>
</evidence>
<dbReference type="InterPro" id="IPR003646">
    <property type="entry name" value="SH3-like_bac-type"/>
</dbReference>
<name>A0ABQ2LII6_9ACTN</name>
<feature type="domain" description="SH3b" evidence="2">
    <location>
        <begin position="73"/>
        <end position="146"/>
    </location>
</feature>
<gene>
    <name evidence="3" type="ORF">GCM10012286_06710</name>
</gene>
<evidence type="ECO:0000256" key="1">
    <source>
        <dbReference type="SAM" id="SignalP"/>
    </source>
</evidence>
<feature type="chain" id="PRO_5045748828" description="SH3b domain-containing protein" evidence="1">
    <location>
        <begin position="31"/>
        <end position="146"/>
    </location>
</feature>
<proteinExistence type="predicted"/>
<accession>A0ABQ2LII6</accession>
<feature type="signal peptide" evidence="1">
    <location>
        <begin position="1"/>
        <end position="30"/>
    </location>
</feature>
<dbReference type="PROSITE" id="PS51781">
    <property type="entry name" value="SH3B"/>
    <property type="match status" value="1"/>
</dbReference>
<keyword evidence="4" id="KW-1185">Reference proteome</keyword>
<keyword evidence="1" id="KW-0732">Signal</keyword>
<evidence type="ECO:0000313" key="3">
    <source>
        <dbReference type="EMBL" id="GGO35689.1"/>
    </source>
</evidence>
<dbReference type="RefSeq" id="WP_189172704.1">
    <property type="nucleotide sequence ID" value="NZ_BMNG01000001.1"/>
</dbReference>
<protein>
    <recommendedName>
        <fullName evidence="2">SH3b domain-containing protein</fullName>
    </recommendedName>
</protein>